<name>A0ACC5RQ73_ENTAG</name>
<dbReference type="EMBL" id="JAEOXF010000009">
    <property type="protein sequence ID" value="MBK4726463.1"/>
    <property type="molecule type" value="Genomic_DNA"/>
</dbReference>
<evidence type="ECO:0000313" key="2">
    <source>
        <dbReference type="Proteomes" id="UP000633731"/>
    </source>
</evidence>
<gene>
    <name evidence="1" type="ORF">JJL49_14600</name>
</gene>
<sequence>MSPARQHMLALWVVLLVAVMLLPVPPAMVVLLLLAGAGLMVAVRVAAHRRLPPEAIVCAEDLPDAAYRQPVVLVCGDSAQPWPHDSAVLAVSHGCWLRVEKHQELDVVARQLLSLRPEWGRQLSVMVCVCPQQHQDNKTLMSRLLALRWQIGQLRRETGYSLPLILNGQVGSGRVNASLWQAAMPGQSVQIWRDSTAPCALNTWLIAGGSTALQQQVVMNSLTDWFQQNVVAVFTDSSPDMPAVIPASVVWGMSGALDGALTTSLWTRWLQQHTGLAQVAGWLPAEDVPHLSLLPAFVLPLLPEGHGLTPRQRAWRAGLWMAVMAGVVALCCSTWNNRQLLQRVVFDMAHNERISMTDYAEKAAAVSVLQQDAAELDRYARHGPPLRLSLGLYQGEKMRIPLLEAIRSYVPPPPPPPPVKEKVETIIRLDSMSLFDSGKAALKDGSTKTLVHSLVGIKAKPGWLIVVSGHTDNTGNPQRNQALSLKRAAAVRDWMRDTGDVPESCFAVQGYGESRPVAPNDTAEGRALNRRVEISLVPQANACQAAENQPVSGVDTGITPSKE</sequence>
<proteinExistence type="predicted"/>
<accession>A0ACC5RQ73</accession>
<organism evidence="1 2">
    <name type="scientific">Enterobacter agglomerans</name>
    <name type="common">Erwinia herbicola</name>
    <name type="synonym">Pantoea agglomerans</name>
    <dbReference type="NCBI Taxonomy" id="549"/>
    <lineage>
        <taxon>Bacteria</taxon>
        <taxon>Pseudomonadati</taxon>
        <taxon>Pseudomonadota</taxon>
        <taxon>Gammaproteobacteria</taxon>
        <taxon>Enterobacterales</taxon>
        <taxon>Erwiniaceae</taxon>
        <taxon>Pantoea</taxon>
        <taxon>Pantoea agglomerans group</taxon>
    </lineage>
</organism>
<reference evidence="1" key="1">
    <citation type="submission" date="2021-01" db="EMBL/GenBank/DDBJ databases">
        <title>Draft genome of Pantoea agglomerans Eh 335.</title>
        <authorList>
            <person name="Emsley S.A."/>
            <person name="Oline D.K."/>
            <person name="Saw J.H."/>
            <person name="Ushijima B."/>
            <person name="Videau P."/>
            <person name="Koyack M.J."/>
        </authorList>
    </citation>
    <scope>NUCLEOTIDE SEQUENCE</scope>
    <source>
        <strain evidence="1">Eh 335</strain>
    </source>
</reference>
<protein>
    <submittedName>
        <fullName evidence="1">OmpA family protein</fullName>
    </submittedName>
</protein>
<keyword evidence="2" id="KW-1185">Reference proteome</keyword>
<dbReference type="Proteomes" id="UP000633731">
    <property type="component" value="Unassembled WGS sequence"/>
</dbReference>
<evidence type="ECO:0000313" key="1">
    <source>
        <dbReference type="EMBL" id="MBK4726463.1"/>
    </source>
</evidence>
<comment type="caution">
    <text evidence="1">The sequence shown here is derived from an EMBL/GenBank/DDBJ whole genome shotgun (WGS) entry which is preliminary data.</text>
</comment>